<evidence type="ECO:0000313" key="1">
    <source>
        <dbReference type="EMBL" id="SHG79566.1"/>
    </source>
</evidence>
<dbReference type="Proteomes" id="UP000199758">
    <property type="component" value="Unassembled WGS sequence"/>
</dbReference>
<dbReference type="PANTHER" id="PTHR34472:SF1">
    <property type="entry name" value="SULFUR CARRIER PROTEIN THIS"/>
    <property type="match status" value="1"/>
</dbReference>
<accession>A0A1M5MQR1</accession>
<dbReference type="InterPro" id="IPR012675">
    <property type="entry name" value="Beta-grasp_dom_sf"/>
</dbReference>
<dbReference type="AlphaFoldDB" id="A0A1M5MQR1"/>
<dbReference type="CDD" id="cd00565">
    <property type="entry name" value="Ubl_ThiS"/>
    <property type="match status" value="1"/>
</dbReference>
<dbReference type="InterPro" id="IPR003749">
    <property type="entry name" value="ThiS/MoaD-like"/>
</dbReference>
<reference evidence="1 2" key="1">
    <citation type="submission" date="2016-11" db="EMBL/GenBank/DDBJ databases">
        <authorList>
            <person name="Jaros S."/>
            <person name="Januszkiewicz K."/>
            <person name="Wedrychowicz H."/>
        </authorList>
    </citation>
    <scope>NUCLEOTIDE SEQUENCE [LARGE SCALE GENOMIC DNA]</scope>
    <source>
        <strain evidence="1 2">CGMCC 1.7049</strain>
    </source>
</reference>
<protein>
    <submittedName>
        <fullName evidence="1">Sulfur carrier protein ThiS</fullName>
    </submittedName>
</protein>
<dbReference type="EMBL" id="FQWZ01000003">
    <property type="protein sequence ID" value="SHG79566.1"/>
    <property type="molecule type" value="Genomic_DNA"/>
</dbReference>
<dbReference type="PANTHER" id="PTHR34472">
    <property type="entry name" value="SULFUR CARRIER PROTEIN THIS"/>
    <property type="match status" value="1"/>
</dbReference>
<organism evidence="1 2">
    <name type="scientific">Hydrocarboniphaga daqingensis</name>
    <dbReference type="NCBI Taxonomy" id="490188"/>
    <lineage>
        <taxon>Bacteria</taxon>
        <taxon>Pseudomonadati</taxon>
        <taxon>Pseudomonadota</taxon>
        <taxon>Gammaproteobacteria</taxon>
        <taxon>Nevskiales</taxon>
        <taxon>Nevskiaceae</taxon>
        <taxon>Hydrocarboniphaga</taxon>
    </lineage>
</organism>
<dbReference type="Gene3D" id="3.10.20.30">
    <property type="match status" value="1"/>
</dbReference>
<dbReference type="Pfam" id="PF02597">
    <property type="entry name" value="ThiS"/>
    <property type="match status" value="1"/>
</dbReference>
<dbReference type="STRING" id="490188.SAMN04488068_1399"/>
<evidence type="ECO:0000313" key="2">
    <source>
        <dbReference type="Proteomes" id="UP000199758"/>
    </source>
</evidence>
<dbReference type="SUPFAM" id="SSF54285">
    <property type="entry name" value="MoaD/ThiS"/>
    <property type="match status" value="1"/>
</dbReference>
<keyword evidence="2" id="KW-1185">Reference proteome</keyword>
<dbReference type="NCBIfam" id="TIGR01683">
    <property type="entry name" value="thiS"/>
    <property type="match status" value="1"/>
</dbReference>
<dbReference type="InterPro" id="IPR016155">
    <property type="entry name" value="Mopterin_synth/thiamin_S_b"/>
</dbReference>
<name>A0A1M5MQR1_9GAMM</name>
<proteinExistence type="predicted"/>
<dbReference type="InterPro" id="IPR010035">
    <property type="entry name" value="Thi_S"/>
</dbReference>
<gene>
    <name evidence="1" type="ORF">SAMN04488068_1399</name>
</gene>
<sequence>MRLLRQPALSLTTMMTIQLNGQPHPVPAACSLQQLVERLGLTGRRLAIEVNGEIIPRSAHADALLHDGDRVEIVQAIGGG</sequence>